<sequence length="95" mass="10646">MNTVEVLSRTERIDQLDVIDGASLIRRLVSSRRPAAARETVREAACVDNPPLTLYGAFRQGVADYAAHRANPYRGGSRFWVLWEEGRLEAETSGR</sequence>
<evidence type="ECO:0000313" key="1">
    <source>
        <dbReference type="EMBL" id="MBM2770688.1"/>
    </source>
</evidence>
<dbReference type="EMBL" id="CABVLY010000033">
    <property type="protein sequence ID" value="VVU53395.1"/>
    <property type="molecule type" value="Genomic_DNA"/>
</dbReference>
<keyword evidence="4" id="KW-1185">Reference proteome</keyword>
<name>A0A6P2GIB5_9BURK</name>
<evidence type="ECO:0000313" key="4">
    <source>
        <dbReference type="Proteomes" id="UP000755577"/>
    </source>
</evidence>
<dbReference type="RefSeq" id="WP_096499420.1">
    <property type="nucleotide sequence ID" value="NZ_CABVLY010000033.1"/>
</dbReference>
<dbReference type="Proteomes" id="UP000755577">
    <property type="component" value="Unassembled WGS sequence"/>
</dbReference>
<dbReference type="GeneID" id="56504167"/>
<dbReference type="AlphaFoldDB" id="A0A6P2GIB5"/>
<dbReference type="Proteomes" id="UP000494201">
    <property type="component" value="Unassembled WGS sequence"/>
</dbReference>
<protein>
    <submittedName>
        <fullName evidence="2">Uncharacterized protein</fullName>
    </submittedName>
</protein>
<reference evidence="1 4" key="2">
    <citation type="submission" date="2021-02" db="EMBL/GenBank/DDBJ databases">
        <title>Draft genome of the type strains Burkholderia anthina DSM16086.</title>
        <authorList>
            <person name="Hertel R."/>
            <person name="Meissner J."/>
            <person name="Poehlein A."/>
            <person name="Daniel R."/>
            <person name="Commichau F.M."/>
        </authorList>
    </citation>
    <scope>NUCLEOTIDE SEQUENCE [LARGE SCALE GENOMIC DNA]</scope>
    <source>
        <strain evidence="1 4">DSM 16086</strain>
    </source>
</reference>
<accession>A0A6P2GIB5</accession>
<dbReference type="EMBL" id="JAFCIQ010000030">
    <property type="protein sequence ID" value="MBM2770688.1"/>
    <property type="molecule type" value="Genomic_DNA"/>
</dbReference>
<organism evidence="2 3">
    <name type="scientific">Burkholderia anthina</name>
    <dbReference type="NCBI Taxonomy" id="179879"/>
    <lineage>
        <taxon>Bacteria</taxon>
        <taxon>Pseudomonadati</taxon>
        <taxon>Pseudomonadota</taxon>
        <taxon>Betaproteobacteria</taxon>
        <taxon>Burkholderiales</taxon>
        <taxon>Burkholderiaceae</taxon>
        <taxon>Burkholderia</taxon>
        <taxon>Burkholderia cepacia complex</taxon>
    </lineage>
</organism>
<gene>
    <name evidence="2" type="ORF">BAN20980_06094</name>
    <name evidence="1" type="ORF">JQK92_30215</name>
</gene>
<evidence type="ECO:0000313" key="3">
    <source>
        <dbReference type="Proteomes" id="UP000494201"/>
    </source>
</evidence>
<proteinExistence type="predicted"/>
<reference evidence="2 3" key="1">
    <citation type="submission" date="2019-09" db="EMBL/GenBank/DDBJ databases">
        <authorList>
            <person name="Depoorter E."/>
        </authorList>
    </citation>
    <scope>NUCLEOTIDE SEQUENCE [LARGE SCALE GENOMIC DNA]</scope>
    <source>
        <strain evidence="2">LMG 20980</strain>
    </source>
</reference>
<evidence type="ECO:0000313" key="2">
    <source>
        <dbReference type="EMBL" id="VVU53395.1"/>
    </source>
</evidence>